<proteinExistence type="predicted"/>
<evidence type="ECO:0000313" key="2">
    <source>
        <dbReference type="Proteomes" id="UP000324646"/>
    </source>
</evidence>
<protein>
    <recommendedName>
        <fullName evidence="3">YjcQ protein</fullName>
    </recommendedName>
</protein>
<sequence>MNQIEIRITILEDLYNQAITKGRIDVMISQELLDKFHSNNIDDNFIIFNLLYLEDKGFIEVNWGVQRRIFGITITSSGCDIVEFYKLGLSFNSLNKENKFETVLKQILNSGNEVIKNSAISLINLYLSKFIS</sequence>
<organism evidence="1 2">
    <name type="scientific">Crassaminicella thermophila</name>
    <dbReference type="NCBI Taxonomy" id="2599308"/>
    <lineage>
        <taxon>Bacteria</taxon>
        <taxon>Bacillati</taxon>
        <taxon>Bacillota</taxon>
        <taxon>Clostridia</taxon>
        <taxon>Eubacteriales</taxon>
        <taxon>Clostridiaceae</taxon>
        <taxon>Crassaminicella</taxon>
    </lineage>
</organism>
<keyword evidence="2" id="KW-1185">Reference proteome</keyword>
<dbReference type="AlphaFoldDB" id="A0A5C0SIH1"/>
<dbReference type="Proteomes" id="UP000324646">
    <property type="component" value="Chromosome"/>
</dbReference>
<dbReference type="OrthoDB" id="2083827at2"/>
<dbReference type="KEGG" id="crs:FQB35_10640"/>
<evidence type="ECO:0000313" key="1">
    <source>
        <dbReference type="EMBL" id="QEK12749.1"/>
    </source>
</evidence>
<evidence type="ECO:0008006" key="3">
    <source>
        <dbReference type="Google" id="ProtNLM"/>
    </source>
</evidence>
<accession>A0A5C0SIH1</accession>
<name>A0A5C0SIH1_CRATE</name>
<dbReference type="EMBL" id="CP042243">
    <property type="protein sequence ID" value="QEK12749.1"/>
    <property type="molecule type" value="Genomic_DNA"/>
</dbReference>
<reference evidence="1 2" key="1">
    <citation type="submission" date="2019-07" db="EMBL/GenBank/DDBJ databases">
        <title>Complete genome of Crassaminicella thermophila SY095.</title>
        <authorList>
            <person name="Li X."/>
        </authorList>
    </citation>
    <scope>NUCLEOTIDE SEQUENCE [LARGE SCALE GENOMIC DNA]</scope>
    <source>
        <strain evidence="1 2">SY095</strain>
    </source>
</reference>
<dbReference type="RefSeq" id="WP_148809886.1">
    <property type="nucleotide sequence ID" value="NZ_CP042243.1"/>
</dbReference>
<gene>
    <name evidence="1" type="ORF">FQB35_10640</name>
</gene>